<feature type="chain" id="PRO_5045708462" description="Lipoprotein" evidence="1">
    <location>
        <begin position="18"/>
        <end position="117"/>
    </location>
</feature>
<dbReference type="Proteomes" id="UP000617355">
    <property type="component" value="Unassembled WGS sequence"/>
</dbReference>
<dbReference type="PROSITE" id="PS51257">
    <property type="entry name" value="PROKAR_LIPOPROTEIN"/>
    <property type="match status" value="1"/>
</dbReference>
<gene>
    <name evidence="2" type="ORF">GCM10011358_24430</name>
</gene>
<protein>
    <recommendedName>
        <fullName evidence="4">Lipoprotein</fullName>
    </recommendedName>
</protein>
<feature type="signal peptide" evidence="1">
    <location>
        <begin position="1"/>
        <end position="17"/>
    </location>
</feature>
<keyword evidence="1" id="KW-0732">Signal</keyword>
<evidence type="ECO:0000256" key="1">
    <source>
        <dbReference type="SAM" id="SignalP"/>
    </source>
</evidence>
<name>A0ABQ1QQG6_9RHOB</name>
<evidence type="ECO:0000313" key="3">
    <source>
        <dbReference type="Proteomes" id="UP000617355"/>
    </source>
</evidence>
<proteinExistence type="predicted"/>
<dbReference type="EMBL" id="BMGI01000004">
    <property type="protein sequence ID" value="GGD39571.1"/>
    <property type="molecule type" value="Genomic_DNA"/>
</dbReference>
<reference evidence="3" key="1">
    <citation type="journal article" date="2019" name="Int. J. Syst. Evol. Microbiol.">
        <title>The Global Catalogue of Microorganisms (GCM) 10K type strain sequencing project: providing services to taxonomists for standard genome sequencing and annotation.</title>
        <authorList>
            <consortium name="The Broad Institute Genomics Platform"/>
            <consortium name="The Broad Institute Genome Sequencing Center for Infectious Disease"/>
            <person name="Wu L."/>
            <person name="Ma J."/>
        </authorList>
    </citation>
    <scope>NUCLEOTIDE SEQUENCE [LARGE SCALE GENOMIC DNA]</scope>
    <source>
        <strain evidence="3">CGMCC 1.12922</strain>
    </source>
</reference>
<comment type="caution">
    <text evidence="2">The sequence shown here is derived from an EMBL/GenBank/DDBJ whole genome shotgun (WGS) entry which is preliminary data.</text>
</comment>
<dbReference type="RefSeq" id="WP_188528125.1">
    <property type="nucleotide sequence ID" value="NZ_BMGI01000004.1"/>
</dbReference>
<keyword evidence="3" id="KW-1185">Reference proteome</keyword>
<organism evidence="2 3">
    <name type="scientific">Sinisalibacter lacisalsi</name>
    <dbReference type="NCBI Taxonomy" id="1526570"/>
    <lineage>
        <taxon>Bacteria</taxon>
        <taxon>Pseudomonadati</taxon>
        <taxon>Pseudomonadota</taxon>
        <taxon>Alphaproteobacteria</taxon>
        <taxon>Rhodobacterales</taxon>
        <taxon>Roseobacteraceae</taxon>
        <taxon>Sinisalibacter</taxon>
    </lineage>
</organism>
<accession>A0ABQ1QQG6</accession>
<evidence type="ECO:0000313" key="2">
    <source>
        <dbReference type="EMBL" id="GGD39571.1"/>
    </source>
</evidence>
<sequence>MKIIYLAVAVPALAACAATPPVLHHASANGIAVRYEAYDEVLTLTPEAREIAVQHCAKFGKYANYKGGNAVSPLSAEEIHTFACEATKTDDSAIIAAQSVRPTYIPVPVYQPYAYFQ</sequence>
<evidence type="ECO:0008006" key="4">
    <source>
        <dbReference type="Google" id="ProtNLM"/>
    </source>
</evidence>